<name>A0ABP8HM19_9ACTN</name>
<keyword evidence="2" id="KW-1185">Reference proteome</keyword>
<dbReference type="EMBL" id="BAABET010000025">
    <property type="protein sequence ID" value="GAA4341193.1"/>
    <property type="molecule type" value="Genomic_DNA"/>
</dbReference>
<proteinExistence type="predicted"/>
<gene>
    <name evidence="1" type="ORF">GCM10023086_77320</name>
</gene>
<reference evidence="2" key="1">
    <citation type="journal article" date="2019" name="Int. J. Syst. Evol. Microbiol.">
        <title>The Global Catalogue of Microorganisms (GCM) 10K type strain sequencing project: providing services to taxonomists for standard genome sequencing and annotation.</title>
        <authorList>
            <consortium name="The Broad Institute Genomics Platform"/>
            <consortium name="The Broad Institute Genome Sequencing Center for Infectious Disease"/>
            <person name="Wu L."/>
            <person name="Ma J."/>
        </authorList>
    </citation>
    <scope>NUCLEOTIDE SEQUENCE [LARGE SCALE GENOMIC DNA]</scope>
    <source>
        <strain evidence="2">JCM 31290</strain>
    </source>
</reference>
<dbReference type="Proteomes" id="UP001501115">
    <property type="component" value="Unassembled WGS sequence"/>
</dbReference>
<sequence>MGAVSLAFTAWGTWKAAQVADDQLAQSKEQQVADDRKQAALINFWVEKDTTVIANRSLDPAAVWAAARSKTSPSDSPGFMYWVGMLPPCNRIEIPNEVLDDFFQSPLTDEPFRGPYSIARLDVADAKGRGWTRSVSGQLSASSAAMPAPSKVGDSALLSDPAVRVVDLETCGTPT</sequence>
<comment type="caution">
    <text evidence="1">The sequence shown here is derived from an EMBL/GenBank/DDBJ whole genome shotgun (WGS) entry which is preliminary data.</text>
</comment>
<evidence type="ECO:0000313" key="1">
    <source>
        <dbReference type="EMBL" id="GAA4341193.1"/>
    </source>
</evidence>
<accession>A0ABP8HM19</accession>
<protein>
    <submittedName>
        <fullName evidence="1">Uncharacterized protein</fullName>
    </submittedName>
</protein>
<organism evidence="1 2">
    <name type="scientific">Streptomyces venetus</name>
    <dbReference type="NCBI Taxonomy" id="1701086"/>
    <lineage>
        <taxon>Bacteria</taxon>
        <taxon>Bacillati</taxon>
        <taxon>Actinomycetota</taxon>
        <taxon>Actinomycetes</taxon>
        <taxon>Kitasatosporales</taxon>
        <taxon>Streptomycetaceae</taxon>
        <taxon>Streptomyces</taxon>
    </lineage>
</organism>
<evidence type="ECO:0000313" key="2">
    <source>
        <dbReference type="Proteomes" id="UP001501115"/>
    </source>
</evidence>